<dbReference type="AlphaFoldDB" id="A0A1E7Q7G6"/>
<evidence type="ECO:0000256" key="1">
    <source>
        <dbReference type="SAM" id="SignalP"/>
    </source>
</evidence>
<protein>
    <submittedName>
        <fullName evidence="2">Uncharacterized protein</fullName>
    </submittedName>
</protein>
<dbReference type="Proteomes" id="UP000242258">
    <property type="component" value="Unassembled WGS sequence"/>
</dbReference>
<feature type="chain" id="PRO_5009200463" evidence="1">
    <location>
        <begin position="22"/>
        <end position="60"/>
    </location>
</feature>
<sequence>MKKLTWLFAASLLSWSTASFASPLMEQWAGTGADADKIFCKYGDGEVKVIYGNQNCPLSN</sequence>
<organism evidence="2 3">
    <name type="scientific">Rheinheimera salexigens</name>
    <dbReference type="NCBI Taxonomy" id="1628148"/>
    <lineage>
        <taxon>Bacteria</taxon>
        <taxon>Pseudomonadati</taxon>
        <taxon>Pseudomonadota</taxon>
        <taxon>Gammaproteobacteria</taxon>
        <taxon>Chromatiales</taxon>
        <taxon>Chromatiaceae</taxon>
        <taxon>Rheinheimera</taxon>
    </lineage>
</organism>
<reference evidence="3" key="1">
    <citation type="submission" date="2016-09" db="EMBL/GenBank/DDBJ databases">
        <authorList>
            <person name="Wan X."/>
            <person name="Hou S."/>
        </authorList>
    </citation>
    <scope>NUCLEOTIDE SEQUENCE [LARGE SCALE GENOMIC DNA]</scope>
    <source>
        <strain evidence="3">KH87</strain>
    </source>
</reference>
<name>A0A1E7Q7G6_9GAMM</name>
<feature type="signal peptide" evidence="1">
    <location>
        <begin position="1"/>
        <end position="21"/>
    </location>
</feature>
<accession>A0A1E7Q7G6</accession>
<dbReference type="EMBL" id="MKEK01000001">
    <property type="protein sequence ID" value="OEY70041.1"/>
    <property type="molecule type" value="Genomic_DNA"/>
</dbReference>
<gene>
    <name evidence="2" type="ORF">BI198_11020</name>
</gene>
<dbReference type="OrthoDB" id="9862863at2"/>
<dbReference type="RefSeq" id="WP_070049605.1">
    <property type="nucleotide sequence ID" value="NZ_CBCSDO010000007.1"/>
</dbReference>
<proteinExistence type="predicted"/>
<keyword evidence="1" id="KW-0732">Signal</keyword>
<keyword evidence="3" id="KW-1185">Reference proteome</keyword>
<evidence type="ECO:0000313" key="2">
    <source>
        <dbReference type="EMBL" id="OEY70041.1"/>
    </source>
</evidence>
<evidence type="ECO:0000313" key="3">
    <source>
        <dbReference type="Proteomes" id="UP000242258"/>
    </source>
</evidence>
<comment type="caution">
    <text evidence="2">The sequence shown here is derived from an EMBL/GenBank/DDBJ whole genome shotgun (WGS) entry which is preliminary data.</text>
</comment>